<comment type="caution">
    <text evidence="1">The sequence shown here is derived from an EMBL/GenBank/DDBJ whole genome shotgun (WGS) entry which is preliminary data.</text>
</comment>
<dbReference type="RefSeq" id="WP_182561418.1">
    <property type="nucleotide sequence ID" value="NZ_JACGWT010000006.1"/>
</dbReference>
<sequence>MIRRLGRRGLPAPTHAAWRAAVVAAGEPDEPVLAWATVSGGGETAVIGTRGRLWVPDGGGWTAVGWHRIDQGSWNAELRRLSWRLDDHTRGQVDLVEPGRVPDLFRERIAAAVAVEETVRVGAGQTITVSGRRDLSYPTRPLLWHTTLGRGVSWAHAGVAEQADATLERLRAEYGR</sequence>
<gene>
    <name evidence="1" type="ORF">FHX74_003436</name>
</gene>
<proteinExistence type="predicted"/>
<reference evidence="1 2" key="1">
    <citation type="submission" date="2020-07" db="EMBL/GenBank/DDBJ databases">
        <title>Sequencing the genomes of 1000 actinobacteria strains.</title>
        <authorList>
            <person name="Klenk H.-P."/>
        </authorList>
    </citation>
    <scope>NUCLEOTIDE SEQUENCE [LARGE SCALE GENOMIC DNA]</scope>
    <source>
        <strain evidence="1 2">DSM 100723</strain>
    </source>
</reference>
<dbReference type="AlphaFoldDB" id="A0A7W3P7B1"/>
<protein>
    <submittedName>
        <fullName evidence="1">Uncharacterized protein</fullName>
    </submittedName>
</protein>
<accession>A0A7W3P7B1</accession>
<keyword evidence="2" id="KW-1185">Reference proteome</keyword>
<evidence type="ECO:0000313" key="2">
    <source>
        <dbReference type="Proteomes" id="UP000523079"/>
    </source>
</evidence>
<evidence type="ECO:0000313" key="1">
    <source>
        <dbReference type="EMBL" id="MBA8795795.1"/>
    </source>
</evidence>
<organism evidence="1 2">
    <name type="scientific">Microlunatus kandeliicorticis</name>
    <dbReference type="NCBI Taxonomy" id="1759536"/>
    <lineage>
        <taxon>Bacteria</taxon>
        <taxon>Bacillati</taxon>
        <taxon>Actinomycetota</taxon>
        <taxon>Actinomycetes</taxon>
        <taxon>Propionibacteriales</taxon>
        <taxon>Propionibacteriaceae</taxon>
        <taxon>Microlunatus</taxon>
    </lineage>
</organism>
<dbReference type="EMBL" id="JACGWT010000006">
    <property type="protein sequence ID" value="MBA8795795.1"/>
    <property type="molecule type" value="Genomic_DNA"/>
</dbReference>
<dbReference type="Proteomes" id="UP000523079">
    <property type="component" value="Unassembled WGS sequence"/>
</dbReference>
<name>A0A7W3P7B1_9ACTN</name>